<accession>A0ABU2SBQ3</accession>
<reference evidence="3" key="1">
    <citation type="submission" date="2023-07" db="EMBL/GenBank/DDBJ databases">
        <title>30 novel species of actinomycetes from the DSMZ collection.</title>
        <authorList>
            <person name="Nouioui I."/>
        </authorList>
    </citation>
    <scope>NUCLEOTIDE SEQUENCE [LARGE SCALE GENOMIC DNA]</scope>
    <source>
        <strain evidence="3">DSM 41886</strain>
    </source>
</reference>
<dbReference type="Gene3D" id="3.50.40.10">
    <property type="entry name" value="Phenylalanyl-trna Synthetase, Chain B, domain 3"/>
    <property type="match status" value="1"/>
</dbReference>
<gene>
    <name evidence="2" type="ORF">RM779_27995</name>
</gene>
<evidence type="ECO:0000313" key="2">
    <source>
        <dbReference type="EMBL" id="MDT0446409.1"/>
    </source>
</evidence>
<dbReference type="PANTHER" id="PTHR39209">
    <property type="match status" value="1"/>
</dbReference>
<evidence type="ECO:0000259" key="1">
    <source>
        <dbReference type="SMART" id="SM00873"/>
    </source>
</evidence>
<dbReference type="PANTHER" id="PTHR39209:SF2">
    <property type="entry name" value="CYTOPLASMIC PROTEIN"/>
    <property type="match status" value="1"/>
</dbReference>
<keyword evidence="2" id="KW-0436">Ligase</keyword>
<protein>
    <submittedName>
        <fullName evidence="2">Phenylalanine--tRNA ligase beta subunit-related protein</fullName>
    </submittedName>
</protein>
<proteinExistence type="predicted"/>
<organism evidence="2 3">
    <name type="scientific">Streptomyces johnsoniae</name>
    <dbReference type="NCBI Taxonomy" id="3075532"/>
    <lineage>
        <taxon>Bacteria</taxon>
        <taxon>Bacillati</taxon>
        <taxon>Actinomycetota</taxon>
        <taxon>Actinomycetes</taxon>
        <taxon>Kitasatosporales</taxon>
        <taxon>Streptomycetaceae</taxon>
        <taxon>Streptomyces</taxon>
    </lineage>
</organism>
<sequence>MTELRVAAAVGEAFPALAVAAVVAGDLRGDTPWQETERLLAELETAAADGDWSPPAESDPGLASWHAAYRAFGTNPRRFRPSVDALCRRLGKSGRLPRISPAVDTYNAVSVGHGLPAGAFDLAAVRGDVELRFAARGDTFTPLGEPDTTEEARTGEVVYADAADVLTRHWNHRDSDRTKVTPASREVVFLLETVEPGTGRKVLDQAADQLAGLLTPHAAVVDTHLLTPDHPAVRLR</sequence>
<dbReference type="SUPFAM" id="SSF56037">
    <property type="entry name" value="PheT/TilS domain"/>
    <property type="match status" value="1"/>
</dbReference>
<comment type="caution">
    <text evidence="2">The sequence shown here is derived from an EMBL/GenBank/DDBJ whole genome shotgun (WGS) entry which is preliminary data.</text>
</comment>
<dbReference type="InterPro" id="IPR020825">
    <property type="entry name" value="Phe-tRNA_synthase-like_B3/B4"/>
</dbReference>
<dbReference type="Pfam" id="PF03483">
    <property type="entry name" value="B3_4"/>
    <property type="match status" value="1"/>
</dbReference>
<feature type="domain" description="B3/B4 tRNA-binding" evidence="1">
    <location>
        <begin position="63"/>
        <end position="219"/>
    </location>
</feature>
<dbReference type="InterPro" id="IPR005146">
    <property type="entry name" value="B3/B4_tRNA-bd"/>
</dbReference>
<evidence type="ECO:0000313" key="3">
    <source>
        <dbReference type="Proteomes" id="UP001183615"/>
    </source>
</evidence>
<dbReference type="Proteomes" id="UP001183615">
    <property type="component" value="Unassembled WGS sequence"/>
</dbReference>
<dbReference type="SMART" id="SM00873">
    <property type="entry name" value="B3_4"/>
    <property type="match status" value="1"/>
</dbReference>
<dbReference type="RefSeq" id="WP_311620563.1">
    <property type="nucleotide sequence ID" value="NZ_JAVREV010000019.1"/>
</dbReference>
<dbReference type="EMBL" id="JAVREV010000019">
    <property type="protein sequence ID" value="MDT0446409.1"/>
    <property type="molecule type" value="Genomic_DNA"/>
</dbReference>
<name>A0ABU2SBQ3_9ACTN</name>
<keyword evidence="3" id="KW-1185">Reference proteome</keyword>
<dbReference type="GO" id="GO:0016874">
    <property type="term" value="F:ligase activity"/>
    <property type="evidence" value="ECO:0007669"/>
    <property type="project" value="UniProtKB-KW"/>
</dbReference>